<evidence type="ECO:0000313" key="2">
    <source>
        <dbReference type="EMBL" id="BAC37595.1"/>
    </source>
</evidence>
<name>Q8C582_MOUSE</name>
<reference evidence="2" key="3">
    <citation type="journal article" date="2000" name="Genome Res.">
        <title>RIKEN integrated sequence analysis (RISA) system--384-format sequencing pipeline with 384 multicapillary sequencer.</title>
        <authorList>
            <person name="Shibata K."/>
            <person name="Itoh M."/>
            <person name="Aizawa K."/>
            <person name="Nagaoka S."/>
            <person name="Sasaki N."/>
            <person name="Carninci P."/>
            <person name="Konno H."/>
            <person name="Akiyama J."/>
            <person name="Nishi K."/>
            <person name="Kitsunai T."/>
            <person name="Tashiro H."/>
            <person name="Itoh M."/>
            <person name="Sumi N."/>
            <person name="Ishii Y."/>
            <person name="Nakamura S."/>
            <person name="Hazama M."/>
            <person name="Nishine T."/>
            <person name="Harada A."/>
            <person name="Yamamoto R."/>
            <person name="Matsumoto H."/>
            <person name="Sakaguchi S."/>
            <person name="Ikegami T."/>
            <person name="Kashiwagi K."/>
            <person name="Fujiwake S."/>
            <person name="Inoue K."/>
            <person name="Togawa Y."/>
            <person name="Izawa M."/>
            <person name="Ohara E."/>
            <person name="Watahiki M."/>
            <person name="Yoneda Y."/>
            <person name="Ishikawa T."/>
            <person name="Ozawa K."/>
            <person name="Tanaka T."/>
            <person name="Matsuura S."/>
            <person name="Kawai J."/>
            <person name="Okazaki Y."/>
            <person name="Muramatsu M."/>
            <person name="Inoue Y."/>
            <person name="Kira A."/>
            <person name="Hayashizaki Y."/>
        </authorList>
    </citation>
    <scope>NUCLEOTIDE SEQUENCE</scope>
    <source>
        <strain evidence="2">C57BL/6J</strain>
        <tissue evidence="2">Urinary bladder</tissue>
    </source>
</reference>
<reference evidence="2" key="5">
    <citation type="journal article" date="2002" name="Nature">
        <title>Analysis of the mouse transcriptome based on functional annotation of 60,770 full-length cDNAs.</title>
        <authorList>
            <consortium name="The FANTOM Consortium and the RIKEN Genome Exploration Research Group Phase I and II Team"/>
        </authorList>
    </citation>
    <scope>NUCLEOTIDE SEQUENCE</scope>
    <source>
        <strain evidence="2">C57BL/6J</strain>
        <tissue evidence="2">Urinary bladder</tissue>
    </source>
</reference>
<reference evidence="2" key="6">
    <citation type="submission" date="2002-04" db="EMBL/GenBank/DDBJ databases">
        <authorList>
            <person name="Adachi J."/>
            <person name="Aizawa K."/>
            <person name="Akimura T."/>
            <person name="Arakawa T."/>
            <person name="Bono H."/>
            <person name="Carninci P."/>
            <person name="Fukuda S."/>
            <person name="Furuno M."/>
            <person name="Hanagaki T."/>
            <person name="Hara A."/>
            <person name="Hashizume W."/>
            <person name="Hayashida K."/>
            <person name="Hayatsu N."/>
            <person name="Hiramoto K."/>
            <person name="Hiraoka T."/>
            <person name="Hirozane T."/>
            <person name="Hori F."/>
            <person name="Imotani K."/>
            <person name="Ishii Y."/>
            <person name="Itoh M."/>
            <person name="Kagawa I."/>
            <person name="Kasukawa T."/>
            <person name="Katoh H."/>
            <person name="Kawai J."/>
            <person name="Kojima Y."/>
            <person name="Kondo S."/>
            <person name="Konno H."/>
            <person name="Kouda M."/>
            <person name="Koya S."/>
            <person name="Kurihara C."/>
            <person name="Matsuyama T."/>
            <person name="Miyazaki A."/>
            <person name="Murata M."/>
            <person name="Nakamura M."/>
            <person name="Nishi K."/>
            <person name="Nomura K."/>
            <person name="Numazaki R."/>
            <person name="Ohno M."/>
            <person name="Ohsato N."/>
            <person name="Okazaki Y."/>
            <person name="Saito R."/>
            <person name="Saitoh H."/>
            <person name="Sakai C."/>
            <person name="Sakai K."/>
            <person name="Sakazume N."/>
            <person name="Sano H."/>
            <person name="Sasaki D."/>
            <person name="Shibata K."/>
            <person name="Shinagawa A."/>
            <person name="Shiraki T."/>
            <person name="Sogabe Y."/>
            <person name="Tagami M."/>
            <person name="Tagawa A."/>
            <person name="Takahashi F."/>
            <person name="Takaku-Akahira S."/>
            <person name="Takeda Y."/>
            <person name="Tanaka T."/>
            <person name="Tomaru A."/>
            <person name="Toya T."/>
            <person name="Yasunishi A."/>
            <person name="Muramatsu M."/>
            <person name="Hayashizaki Y."/>
        </authorList>
    </citation>
    <scope>NUCLEOTIDE SEQUENCE</scope>
    <source>
        <strain evidence="2">C57BL/6J</strain>
        <tissue evidence="2">Urinary bladder</tissue>
    </source>
</reference>
<reference evidence="2" key="8">
    <citation type="journal article" date="2005" name="Science">
        <title>Antisense Transcription in the Mammalian Transcriptome.</title>
        <authorList>
            <consortium name="RIKEN Genome Exploration Research Group and Genome Science Group (Genome Network Project Core Group) and the FANTOM Consortium"/>
        </authorList>
    </citation>
    <scope>NUCLEOTIDE SEQUENCE</scope>
    <source>
        <strain evidence="2">C57BL/6J</strain>
        <tissue evidence="2">Urinary bladder</tissue>
    </source>
</reference>
<feature type="compositionally biased region" description="Basic and acidic residues" evidence="1">
    <location>
        <begin position="29"/>
        <end position="40"/>
    </location>
</feature>
<feature type="compositionally biased region" description="Low complexity" evidence="1">
    <location>
        <begin position="1"/>
        <end position="19"/>
    </location>
</feature>
<evidence type="ECO:0000256" key="1">
    <source>
        <dbReference type="SAM" id="MobiDB-lite"/>
    </source>
</evidence>
<gene>
    <name evidence="3" type="primary">9530080O11Rik</name>
</gene>
<reference evidence="2" key="7">
    <citation type="journal article" date="2005" name="Science">
        <title>The Transcriptional Landscape of the Mammalian Genome.</title>
        <authorList>
            <consortium name="The FANTOM Consortium"/>
            <consortium name="Riken Genome Exploration Research Group and Genome Science Group (Genome Network Project Core Group)"/>
        </authorList>
    </citation>
    <scope>NUCLEOTIDE SEQUENCE</scope>
    <source>
        <strain evidence="2">C57BL/6J</strain>
        <tissue evidence="2">Urinary bladder</tissue>
    </source>
</reference>
<reference evidence="2" key="4">
    <citation type="journal article" date="2001" name="Nature">
        <title>Functional annotation of a full-length mouse cDNA collection.</title>
        <authorList>
            <consortium name="The RIKEN Genome Exploration Research Group Phase II Team and the FANTOM Consortium"/>
        </authorList>
    </citation>
    <scope>NUCLEOTIDE SEQUENCE</scope>
    <source>
        <strain evidence="2">C57BL/6J</strain>
        <tissue evidence="2">Urinary bladder</tissue>
    </source>
</reference>
<sequence length="122" mass="13575">MMRLSHSGSSDCGSGCGSSMVREPRRRAHSDGRASDRARVNDLLARHWSSAARPGARATHARSLTAQTSRRDRPLAHRVCPASRHLSRPRPPIAHRTLSDLCEHQSQRSWAPARPAGREERE</sequence>
<organism evidence="2">
    <name type="scientific">Mus musculus</name>
    <name type="common">Mouse</name>
    <dbReference type="NCBI Taxonomy" id="10090"/>
    <lineage>
        <taxon>Eukaryota</taxon>
        <taxon>Metazoa</taxon>
        <taxon>Chordata</taxon>
        <taxon>Craniata</taxon>
        <taxon>Vertebrata</taxon>
        <taxon>Euteleostomi</taxon>
        <taxon>Mammalia</taxon>
        <taxon>Eutheria</taxon>
        <taxon>Euarchontoglires</taxon>
        <taxon>Glires</taxon>
        <taxon>Rodentia</taxon>
        <taxon>Myomorpha</taxon>
        <taxon>Muroidea</taxon>
        <taxon>Muridae</taxon>
        <taxon>Murinae</taxon>
        <taxon>Mus</taxon>
        <taxon>Mus</taxon>
    </lineage>
</organism>
<dbReference type="AlphaFoldDB" id="Q8C582"/>
<dbReference type="AGR" id="MGI:2441751"/>
<reference evidence="2" key="2">
    <citation type="journal article" date="2000" name="Genome Res.">
        <title>Normalization and subtraction of cap-trapper-selected cDNAs to prepare full-length cDNA libraries for rapid discovery of new genes.</title>
        <authorList>
            <person name="Carninci P."/>
            <person name="Shibata Y."/>
            <person name="Hayatsu N."/>
            <person name="Sugahara Y."/>
            <person name="Shibata K."/>
            <person name="Itoh M."/>
            <person name="Konno H."/>
            <person name="Okazaki Y."/>
            <person name="Muramatsu M."/>
            <person name="Hayashizaki Y."/>
        </authorList>
    </citation>
    <scope>NUCLEOTIDE SEQUENCE</scope>
    <source>
        <strain evidence="2">C57BL/6J</strain>
        <tissue evidence="2">Urinary bladder</tissue>
    </source>
</reference>
<proteinExistence type="evidence at transcript level"/>
<protein>
    <submittedName>
        <fullName evidence="2">Uncharacterized protein</fullName>
    </submittedName>
</protein>
<feature type="compositionally biased region" description="Basic and acidic residues" evidence="1">
    <location>
        <begin position="97"/>
        <end position="106"/>
    </location>
</feature>
<feature type="region of interest" description="Disordered" evidence="1">
    <location>
        <begin position="1"/>
        <end position="122"/>
    </location>
</feature>
<dbReference type="MGI" id="MGI:2441751">
    <property type="gene designation" value="9530080O11Rik"/>
</dbReference>
<evidence type="ECO:0000313" key="3">
    <source>
        <dbReference type="MGI" id="MGI:2441751"/>
    </source>
</evidence>
<dbReference type="EMBL" id="AK079280">
    <property type="protein sequence ID" value="BAC37595.1"/>
    <property type="molecule type" value="mRNA"/>
</dbReference>
<reference evidence="2" key="1">
    <citation type="journal article" date="1999" name="Methods Enzymol.">
        <title>High-efficiency full-length cDNA cloning.</title>
        <authorList>
            <person name="Carninci P."/>
            <person name="Hayashizaki Y."/>
        </authorList>
    </citation>
    <scope>NUCLEOTIDE SEQUENCE</scope>
    <source>
        <strain evidence="2">C57BL/6J</strain>
        <tissue evidence="2">Urinary bladder</tissue>
    </source>
</reference>
<accession>Q8C582</accession>